<feature type="region of interest" description="Disordered" evidence="1">
    <location>
        <begin position="362"/>
        <end position="393"/>
    </location>
</feature>
<keyword evidence="4" id="KW-1185">Reference proteome</keyword>
<dbReference type="PANTHER" id="PTHR24148:SF64">
    <property type="entry name" value="HETEROKARYON INCOMPATIBILITY DOMAIN-CONTAINING PROTEIN"/>
    <property type="match status" value="1"/>
</dbReference>
<organism evidence="3 4">
    <name type="scientific">Endocarpon pusillum</name>
    <dbReference type="NCBI Taxonomy" id="364733"/>
    <lineage>
        <taxon>Eukaryota</taxon>
        <taxon>Fungi</taxon>
        <taxon>Dikarya</taxon>
        <taxon>Ascomycota</taxon>
        <taxon>Pezizomycotina</taxon>
        <taxon>Eurotiomycetes</taxon>
        <taxon>Chaetothyriomycetidae</taxon>
        <taxon>Verrucariales</taxon>
        <taxon>Verrucariaceae</taxon>
        <taxon>Endocarpon</taxon>
    </lineage>
</organism>
<reference evidence="3" key="1">
    <citation type="submission" date="2020-02" db="EMBL/GenBank/DDBJ databases">
        <authorList>
            <person name="Palmer J.M."/>
        </authorList>
    </citation>
    <scope>NUCLEOTIDE SEQUENCE</scope>
    <source>
        <strain evidence="3">EPUS1.4</strain>
        <tissue evidence="3">Thallus</tissue>
    </source>
</reference>
<evidence type="ECO:0000313" key="4">
    <source>
        <dbReference type="Proteomes" id="UP000606974"/>
    </source>
</evidence>
<dbReference type="InterPro" id="IPR052895">
    <property type="entry name" value="HetReg/Transcr_Mod"/>
</dbReference>
<protein>
    <recommendedName>
        <fullName evidence="2">Heterokaryon incompatibility domain-containing protein</fullName>
    </recommendedName>
</protein>
<proteinExistence type="predicted"/>
<dbReference type="PANTHER" id="PTHR24148">
    <property type="entry name" value="ANKYRIN REPEAT DOMAIN-CONTAINING PROTEIN 39 HOMOLOG-RELATED"/>
    <property type="match status" value="1"/>
</dbReference>
<evidence type="ECO:0000256" key="1">
    <source>
        <dbReference type="SAM" id="MobiDB-lite"/>
    </source>
</evidence>
<name>A0A8H7E6D1_9EURO</name>
<dbReference type="InterPro" id="IPR010730">
    <property type="entry name" value="HET"/>
</dbReference>
<feature type="compositionally biased region" description="Basic and acidic residues" evidence="1">
    <location>
        <begin position="328"/>
        <end position="343"/>
    </location>
</feature>
<accession>A0A8H7E6D1</accession>
<dbReference type="AlphaFoldDB" id="A0A8H7E6D1"/>
<gene>
    <name evidence="3" type="ORF">GJ744_002286</name>
</gene>
<dbReference type="Proteomes" id="UP000606974">
    <property type="component" value="Unassembled WGS sequence"/>
</dbReference>
<comment type="caution">
    <text evidence="3">The sequence shown here is derived from an EMBL/GenBank/DDBJ whole genome shotgun (WGS) entry which is preliminary data.</text>
</comment>
<evidence type="ECO:0000313" key="3">
    <source>
        <dbReference type="EMBL" id="KAF7512124.1"/>
    </source>
</evidence>
<feature type="domain" description="Heterokaryon incompatibility" evidence="2">
    <location>
        <begin position="60"/>
        <end position="201"/>
    </location>
</feature>
<dbReference type="Pfam" id="PF06985">
    <property type="entry name" value="HET"/>
    <property type="match status" value="1"/>
</dbReference>
<evidence type="ECO:0000259" key="2">
    <source>
        <dbReference type="Pfam" id="PF06985"/>
    </source>
</evidence>
<dbReference type="OrthoDB" id="3477286at2759"/>
<dbReference type="EMBL" id="JAACFV010000014">
    <property type="protein sequence ID" value="KAF7512124.1"/>
    <property type="molecule type" value="Genomic_DNA"/>
</dbReference>
<feature type="region of interest" description="Disordered" evidence="1">
    <location>
        <begin position="323"/>
        <end position="343"/>
    </location>
</feature>
<feature type="compositionally biased region" description="Polar residues" evidence="1">
    <location>
        <begin position="380"/>
        <end position="390"/>
    </location>
</feature>
<sequence>MAEPAKYVYKPLLQRKSSDGTQGPTDASKNYLPIRILNLFAGELDDSLKGELVNRQDESYEALSYHWGDVSEPAPPLLIHEEGHVYQIRLTRNLESALRHLRHRSRPRRLWVDAICINQEDNRDKGFQIPFMGRIYAEASDVSVWLGDSHDDSELAFKFIESVLKLSDLDQLIDERFIDSWAALSSLMKRDWFSRRWIVQEIAFAKSATVRCGQSCIEWPELADAMAIFASRAEEISKLFRGARKYKYRSDFLGDVEAHGANRLVEITSRLFRKSDDGRALEPLLSLEALVSTLSAFQATKPHDIIYAVLSLASDIIATAEPASVSQKRHDSVTRRENREAKAWSRDAAKSLEGLGMRETAEAVEVAPSGEPEALHEPPESSTGTQSPSKEIQKRNAERFVGLLRGRVRHKIFHVDYEKKTFYEVCEDFIAFSIKSSQSLDMLCRPWAPDVEDLPDGDRDDLPSWICPLSKSPFRPRPDGNYDRVNADLLVGDPESRPKLYNSARGTAPEFHRFVDRRLYVHGFVLDTVSDLKSPAIEGNIPHEWLAFGGWSKLKEQPPESFWRTLVADRDEKGHNPPSYYGRACRQSFSQRTPGGSLNTTNLINNHERNKIMTDYLKRVQSVVWMKKLMKSAGHDGEKLIGLVPNEAEKGDLICIVRGCSVPLLLRKTADAGSEHFRSESKLKQVIPLPRQKFGLSLRSKTFQHPSSSIVASMRDDKIAENEETVRKSTEDVADALTQTNQSNQSKLRRHGTEMAAFSKMNNDTQVDLERRPQSAPLTRTPERTLAEFQRNSSLRSKIPVPRKTFGENGVSKAVMAFRLSIPCRLIGECYIHGIMDGEAFRLRDKWDIDEAEFELH</sequence>